<accession>A0ACC7NXA8</accession>
<evidence type="ECO:0000313" key="1">
    <source>
        <dbReference type="EMBL" id="MFM9329406.1"/>
    </source>
</evidence>
<protein>
    <submittedName>
        <fullName evidence="1">Uncharacterized protein</fullName>
    </submittedName>
</protein>
<reference evidence="1" key="1">
    <citation type="submission" date="2024-12" db="EMBL/GenBank/DDBJ databases">
        <authorList>
            <person name="Wu N."/>
        </authorList>
    </citation>
    <scope>NUCLEOTIDE SEQUENCE</scope>
    <source>
        <strain evidence="1">P15</strain>
    </source>
</reference>
<keyword evidence="2" id="KW-1185">Reference proteome</keyword>
<proteinExistence type="predicted"/>
<gene>
    <name evidence="1" type="ORF">ACI1P1_14025</name>
</gene>
<dbReference type="EMBL" id="JBJURJ010000008">
    <property type="protein sequence ID" value="MFM9329406.1"/>
    <property type="molecule type" value="Genomic_DNA"/>
</dbReference>
<sequence>MSEKLIETAAKTATTGGSALVGGGAGAAIGTLVFPGIGTAVGYLLGTGAGGASGYQLTKNWFK</sequence>
<organism evidence="1 2">
    <name type="scientific">Paenibacillus mesotrionivorans</name>
    <dbReference type="NCBI Taxonomy" id="3160968"/>
    <lineage>
        <taxon>Bacteria</taxon>
        <taxon>Bacillati</taxon>
        <taxon>Bacillota</taxon>
        <taxon>Bacilli</taxon>
        <taxon>Bacillales</taxon>
        <taxon>Paenibacillaceae</taxon>
        <taxon>Paenibacillus</taxon>
    </lineage>
</organism>
<evidence type="ECO:0000313" key="2">
    <source>
        <dbReference type="Proteomes" id="UP001631969"/>
    </source>
</evidence>
<dbReference type="Proteomes" id="UP001631969">
    <property type="component" value="Unassembled WGS sequence"/>
</dbReference>
<comment type="caution">
    <text evidence="1">The sequence shown here is derived from an EMBL/GenBank/DDBJ whole genome shotgun (WGS) entry which is preliminary data.</text>
</comment>
<name>A0ACC7NXA8_9BACL</name>